<dbReference type="AlphaFoldDB" id="A0A6J4IVJ3"/>
<feature type="domain" description="YdbS-like PH" evidence="3">
    <location>
        <begin position="133"/>
        <end position="199"/>
    </location>
</feature>
<organism evidence="4">
    <name type="scientific">uncultured Acidimicrobiales bacterium</name>
    <dbReference type="NCBI Taxonomy" id="310071"/>
    <lineage>
        <taxon>Bacteria</taxon>
        <taxon>Bacillati</taxon>
        <taxon>Actinomycetota</taxon>
        <taxon>Acidimicrobiia</taxon>
        <taxon>Acidimicrobiales</taxon>
        <taxon>environmental samples</taxon>
    </lineage>
</organism>
<feature type="transmembrane region" description="Helical" evidence="2">
    <location>
        <begin position="112"/>
        <end position="133"/>
    </location>
</feature>
<dbReference type="InterPro" id="IPR005182">
    <property type="entry name" value="YdbS-like_PH"/>
</dbReference>
<reference evidence="4" key="1">
    <citation type="submission" date="2020-02" db="EMBL/GenBank/DDBJ databases">
        <authorList>
            <person name="Meier V. D."/>
        </authorList>
    </citation>
    <scope>NUCLEOTIDE SEQUENCE</scope>
    <source>
        <strain evidence="4">AVDCRST_MAG20</strain>
    </source>
</reference>
<feature type="transmembrane region" description="Helical" evidence="2">
    <location>
        <begin position="42"/>
        <end position="60"/>
    </location>
</feature>
<dbReference type="EMBL" id="CADCSY010000131">
    <property type="protein sequence ID" value="CAA9262813.1"/>
    <property type="molecule type" value="Genomic_DNA"/>
</dbReference>
<evidence type="ECO:0000256" key="1">
    <source>
        <dbReference type="SAM" id="MobiDB-lite"/>
    </source>
</evidence>
<evidence type="ECO:0000259" key="3">
    <source>
        <dbReference type="Pfam" id="PF03703"/>
    </source>
</evidence>
<feature type="compositionally biased region" description="Pro residues" evidence="1">
    <location>
        <begin position="224"/>
        <end position="234"/>
    </location>
</feature>
<feature type="transmembrane region" description="Helical" evidence="2">
    <location>
        <begin position="89"/>
        <end position="106"/>
    </location>
</feature>
<evidence type="ECO:0000313" key="4">
    <source>
        <dbReference type="EMBL" id="CAA9262813.1"/>
    </source>
</evidence>
<gene>
    <name evidence="4" type="ORF">AVDCRST_MAG20-2888</name>
</gene>
<accession>A0A6J4IVJ3</accession>
<keyword evidence="2" id="KW-0812">Transmembrane</keyword>
<dbReference type="Pfam" id="PF03703">
    <property type="entry name" value="bPH_2"/>
    <property type="match status" value="1"/>
</dbReference>
<protein>
    <recommendedName>
        <fullName evidence="3">YdbS-like PH domain-containing protein</fullName>
    </recommendedName>
</protein>
<name>A0A6J4IVJ3_9ACTN</name>
<feature type="region of interest" description="Disordered" evidence="1">
    <location>
        <begin position="211"/>
        <end position="234"/>
    </location>
</feature>
<evidence type="ECO:0000256" key="2">
    <source>
        <dbReference type="SAM" id="Phobius"/>
    </source>
</evidence>
<proteinExistence type="predicted"/>
<keyword evidence="2" id="KW-1133">Transmembrane helix</keyword>
<keyword evidence="2" id="KW-0472">Membrane</keyword>
<sequence>MGLRERLRWLESSTVDGLFERRLERIVGPTGERVLFVRRRHWLALVGPALLVTAGCLVLARAGEPRTWLVVVAGGTVLLDRWRRHWSTARTAVAAAPWLVVLWLTRDLTTPVFKAAAALALLLLLLVLIARWWGEALVLTETSLWKLSGVVTTASPKAPLTQILFQDVRQNVVERALDCGTLSFDTAGASDDPLARFGPIHDPFTVSAEISQQRLRSSPAGRSGPPPPPPPAMP</sequence>